<gene>
    <name evidence="1" type="ORF">BDN72DRAFT_903927</name>
</gene>
<reference evidence="1 2" key="1">
    <citation type="journal article" date="2019" name="Nat. Ecol. Evol.">
        <title>Megaphylogeny resolves global patterns of mushroom evolution.</title>
        <authorList>
            <person name="Varga T."/>
            <person name="Krizsan K."/>
            <person name="Foldi C."/>
            <person name="Dima B."/>
            <person name="Sanchez-Garcia M."/>
            <person name="Sanchez-Ramirez S."/>
            <person name="Szollosi G.J."/>
            <person name="Szarkandi J.G."/>
            <person name="Papp V."/>
            <person name="Albert L."/>
            <person name="Andreopoulos W."/>
            <person name="Angelini C."/>
            <person name="Antonin V."/>
            <person name="Barry K.W."/>
            <person name="Bougher N.L."/>
            <person name="Buchanan P."/>
            <person name="Buyck B."/>
            <person name="Bense V."/>
            <person name="Catcheside P."/>
            <person name="Chovatia M."/>
            <person name="Cooper J."/>
            <person name="Damon W."/>
            <person name="Desjardin D."/>
            <person name="Finy P."/>
            <person name="Geml J."/>
            <person name="Haridas S."/>
            <person name="Hughes K."/>
            <person name="Justo A."/>
            <person name="Karasinski D."/>
            <person name="Kautmanova I."/>
            <person name="Kiss B."/>
            <person name="Kocsube S."/>
            <person name="Kotiranta H."/>
            <person name="LaButti K.M."/>
            <person name="Lechner B.E."/>
            <person name="Liimatainen K."/>
            <person name="Lipzen A."/>
            <person name="Lukacs Z."/>
            <person name="Mihaltcheva S."/>
            <person name="Morgado L.N."/>
            <person name="Niskanen T."/>
            <person name="Noordeloos M.E."/>
            <person name="Ohm R.A."/>
            <person name="Ortiz-Santana B."/>
            <person name="Ovrebo C."/>
            <person name="Racz N."/>
            <person name="Riley R."/>
            <person name="Savchenko A."/>
            <person name="Shiryaev A."/>
            <person name="Soop K."/>
            <person name="Spirin V."/>
            <person name="Szebenyi C."/>
            <person name="Tomsovsky M."/>
            <person name="Tulloss R.E."/>
            <person name="Uehling J."/>
            <person name="Grigoriev I.V."/>
            <person name="Vagvolgyi C."/>
            <person name="Papp T."/>
            <person name="Martin F.M."/>
            <person name="Miettinen O."/>
            <person name="Hibbett D.S."/>
            <person name="Nagy L.G."/>
        </authorList>
    </citation>
    <scope>NUCLEOTIDE SEQUENCE [LARGE SCALE GENOMIC DNA]</scope>
    <source>
        <strain evidence="1 2">NL-1719</strain>
    </source>
</reference>
<name>A0ACD3A7G4_9AGAR</name>
<accession>A0ACD3A7G4</accession>
<evidence type="ECO:0000313" key="2">
    <source>
        <dbReference type="Proteomes" id="UP000308600"/>
    </source>
</evidence>
<sequence length="630" mass="63983">MKRPTLSSLFVSLFLLRPSTASPAHIKSTSTSPTSEQDSASHGEHKHRPHQRPGHQQQKHCGDSKSVAAPAPTSGSIGSDELQFEDEDLEESDEVVFDVTGKTHQPVRRSPNPSPGLLDPILNNPIVNGVVNALDGNNGNGNGNGNGGGNGNGNGGGNGNGNGGGQQAPPAQTPQGAGNSPQAPPPAVTTSPNAQQGSQQNPTTAPASPSPTSNGNTSNNNNSNNAGSSAAGASQAGATSSTGGSSGSSQTSGSSNVNGSQQGGTAGNAAGGSGGSGGSVNAAGDPNHPSTTLKAGAPGGALGGASGSLYASPGATDLSVPSSPGTPPGHGSHSGALIGGIIAALIVAGLLIFCLTRILRRRRQAAAAAGGTGYAFSFGFGSRNEKRDTILSFHGDRMMQLSPDTLAHTADPFGYHDMHTSAGYDLANQRSGSPDSLNNPPMMASSPPLNMMSSGHMEYPGFAGAGTALMFNHSPTSSPRDSAGSTASSDTTMVSDAEDPFQKVAIDTPPRPSFATSIATSIGADSFPLPPPLAENPFIIGSHARSGSLVEYYASQHLDPTHPIYHNPNSSNAERKANIRHEIMQIQEDLLNIGSSHENTHEVDVATEYLRSRLDWLERSLGNDMVHVVA</sequence>
<dbReference type="EMBL" id="ML208641">
    <property type="protein sequence ID" value="TFK61633.1"/>
    <property type="molecule type" value="Genomic_DNA"/>
</dbReference>
<proteinExistence type="predicted"/>
<dbReference type="Proteomes" id="UP000308600">
    <property type="component" value="Unassembled WGS sequence"/>
</dbReference>
<evidence type="ECO:0000313" key="1">
    <source>
        <dbReference type="EMBL" id="TFK61633.1"/>
    </source>
</evidence>
<organism evidence="1 2">
    <name type="scientific">Pluteus cervinus</name>
    <dbReference type="NCBI Taxonomy" id="181527"/>
    <lineage>
        <taxon>Eukaryota</taxon>
        <taxon>Fungi</taxon>
        <taxon>Dikarya</taxon>
        <taxon>Basidiomycota</taxon>
        <taxon>Agaricomycotina</taxon>
        <taxon>Agaricomycetes</taxon>
        <taxon>Agaricomycetidae</taxon>
        <taxon>Agaricales</taxon>
        <taxon>Pluteineae</taxon>
        <taxon>Pluteaceae</taxon>
        <taxon>Pluteus</taxon>
    </lineage>
</organism>
<keyword evidence="2" id="KW-1185">Reference proteome</keyword>
<protein>
    <submittedName>
        <fullName evidence="1">Uncharacterized protein</fullName>
    </submittedName>
</protein>